<evidence type="ECO:0000313" key="5">
    <source>
        <dbReference type="Proteomes" id="UP001460202"/>
    </source>
</evidence>
<dbReference type="Pfam" id="PF16344">
    <property type="entry name" value="FecR_C"/>
    <property type="match status" value="1"/>
</dbReference>
<feature type="domain" description="Protein FecR C-terminal" evidence="3">
    <location>
        <begin position="323"/>
        <end position="391"/>
    </location>
</feature>
<dbReference type="RefSeq" id="WP_349093690.1">
    <property type="nucleotide sequence ID" value="NZ_JBBMFL010000002.1"/>
</dbReference>
<dbReference type="PANTHER" id="PTHR30273:SF2">
    <property type="entry name" value="PROTEIN FECR"/>
    <property type="match status" value="1"/>
</dbReference>
<keyword evidence="5" id="KW-1185">Reference proteome</keyword>
<keyword evidence="1" id="KW-0472">Membrane</keyword>
<evidence type="ECO:0000256" key="1">
    <source>
        <dbReference type="SAM" id="Phobius"/>
    </source>
</evidence>
<accession>A0ABV1GTN4</accession>
<reference evidence="4 5" key="1">
    <citation type="submission" date="2024-03" db="EMBL/GenBank/DDBJ databases">
        <title>Human intestinal bacterial collection.</title>
        <authorList>
            <person name="Pauvert C."/>
            <person name="Hitch T.C.A."/>
            <person name="Clavel T."/>
        </authorList>
    </citation>
    <scope>NUCLEOTIDE SEQUENCE [LARGE SCALE GENOMIC DNA]</scope>
    <source>
        <strain evidence="4 5">CLA-KB-H122</strain>
    </source>
</reference>
<feature type="domain" description="FecR protein" evidence="2">
    <location>
        <begin position="189"/>
        <end position="279"/>
    </location>
</feature>
<keyword evidence="1" id="KW-1133">Transmembrane helix</keyword>
<comment type="caution">
    <text evidence="4">The sequence shown here is derived from an EMBL/GenBank/DDBJ whole genome shotgun (WGS) entry which is preliminary data.</text>
</comment>
<dbReference type="InterPro" id="IPR012373">
    <property type="entry name" value="Ferrdict_sens_TM"/>
</dbReference>
<evidence type="ECO:0000259" key="2">
    <source>
        <dbReference type="Pfam" id="PF04773"/>
    </source>
</evidence>
<dbReference type="EMBL" id="JBBMFL010000002">
    <property type="protein sequence ID" value="MEQ2543754.1"/>
    <property type="molecule type" value="Genomic_DNA"/>
</dbReference>
<evidence type="ECO:0000259" key="3">
    <source>
        <dbReference type="Pfam" id="PF16344"/>
    </source>
</evidence>
<dbReference type="Pfam" id="PF04773">
    <property type="entry name" value="FecR"/>
    <property type="match status" value="1"/>
</dbReference>
<organism evidence="4 5">
    <name type="scientific">Alistipes intestinihominis</name>
    <dbReference type="NCBI Taxonomy" id="3133172"/>
    <lineage>
        <taxon>Bacteria</taxon>
        <taxon>Pseudomonadati</taxon>
        <taxon>Bacteroidota</taxon>
        <taxon>Bacteroidia</taxon>
        <taxon>Bacteroidales</taxon>
        <taxon>Rikenellaceae</taxon>
        <taxon>Alistipes</taxon>
    </lineage>
</organism>
<dbReference type="Proteomes" id="UP001460202">
    <property type="component" value="Unassembled WGS sequence"/>
</dbReference>
<dbReference type="InterPro" id="IPR006860">
    <property type="entry name" value="FecR"/>
</dbReference>
<dbReference type="InterPro" id="IPR032508">
    <property type="entry name" value="FecR_C"/>
</dbReference>
<sequence length="393" mass="43437">MTDELMISDLIYKELIEEITPEESRVLKKWLEEPANRALYDRIRQKNGLGRRLCEYVDVDSQKDFRSTLPAPAPVAPRRGLRYALYAAAIVPLLVAVTFFGARFGGSGRTDVRHPEIMHNSEGARLILSSGQVVDLADDEGRPVVLAEANAVVDARDGERTLSYKKPEAAAPAAEAPAVAAAPALHTLVVPRGVNYNVELSDGTVVYLDADSQLEYPVYFAGERREVTVSGRAYFDVAHDAEHPFIVRTGRTEIQVFGTEFCVSAKGAQSVTTLVKGSVGLFDAGSGERLAVLTPGQQAVVSGDRCEVRQVETLYQTAWKDGYFIFESKPVGSIMEELSAWYNIDYVLKDSLRNINITARIKRYDDIESVLDILSKTRSVNFKRDGRVITVMN</sequence>
<dbReference type="Gene3D" id="3.55.50.30">
    <property type="match status" value="1"/>
</dbReference>
<dbReference type="PANTHER" id="PTHR30273">
    <property type="entry name" value="PERIPLASMIC SIGNAL SENSOR AND SIGMA FACTOR ACTIVATOR FECR-RELATED"/>
    <property type="match status" value="1"/>
</dbReference>
<gene>
    <name evidence="4" type="ORF">WMO46_02165</name>
</gene>
<dbReference type="Gene3D" id="2.60.120.1440">
    <property type="match status" value="1"/>
</dbReference>
<proteinExistence type="predicted"/>
<keyword evidence="1" id="KW-0812">Transmembrane</keyword>
<name>A0ABV1GTN4_9BACT</name>
<protein>
    <submittedName>
        <fullName evidence="4">FecR domain-containing protein</fullName>
    </submittedName>
</protein>
<feature type="transmembrane region" description="Helical" evidence="1">
    <location>
        <begin position="83"/>
        <end position="102"/>
    </location>
</feature>
<evidence type="ECO:0000313" key="4">
    <source>
        <dbReference type="EMBL" id="MEQ2543754.1"/>
    </source>
</evidence>